<comment type="subcellular location">
    <subcellularLocation>
        <location evidence="1">Membrane</location>
        <topology evidence="1">Multi-pass membrane protein</topology>
    </subcellularLocation>
</comment>
<dbReference type="GO" id="GO:0005261">
    <property type="term" value="F:monoatomic cation channel activity"/>
    <property type="evidence" value="ECO:0007669"/>
    <property type="project" value="TreeGrafter"/>
</dbReference>
<evidence type="ECO:0000256" key="5">
    <source>
        <dbReference type="ARBA" id="ARBA00022989"/>
    </source>
</evidence>
<evidence type="ECO:0000256" key="3">
    <source>
        <dbReference type="ARBA" id="ARBA00022448"/>
    </source>
</evidence>
<dbReference type="PANTHER" id="PTHR32261">
    <property type="entry name" value="CALCIUM HOMEOSTASIS MODULATOR PROTEIN"/>
    <property type="match status" value="1"/>
</dbReference>
<dbReference type="GO" id="GO:0001772">
    <property type="term" value="C:immunological synapse"/>
    <property type="evidence" value="ECO:0007669"/>
    <property type="project" value="Ensembl"/>
</dbReference>
<dbReference type="GO" id="GO:0022832">
    <property type="term" value="F:voltage-gated channel activity"/>
    <property type="evidence" value="ECO:0007669"/>
    <property type="project" value="Ensembl"/>
</dbReference>
<evidence type="ECO:0000313" key="11">
    <source>
        <dbReference type="Proteomes" id="UP000694421"/>
    </source>
</evidence>
<keyword evidence="5 9" id="KW-1133">Transmembrane helix</keyword>
<feature type="transmembrane region" description="Helical" evidence="9">
    <location>
        <begin position="48"/>
        <end position="69"/>
    </location>
</feature>
<dbReference type="OMA" id="WNTLYGG"/>
<dbReference type="Pfam" id="PF14798">
    <property type="entry name" value="Ca_hom_mod"/>
    <property type="match status" value="1"/>
</dbReference>
<dbReference type="AlphaFoldDB" id="A0A8D0C1F5"/>
<evidence type="ECO:0000313" key="10">
    <source>
        <dbReference type="Ensembl" id="ENSSMRP00000016153.1"/>
    </source>
</evidence>
<reference evidence="10" key="2">
    <citation type="submission" date="2025-09" db="UniProtKB">
        <authorList>
            <consortium name="Ensembl"/>
        </authorList>
    </citation>
    <scope>IDENTIFICATION</scope>
</reference>
<dbReference type="Proteomes" id="UP000694421">
    <property type="component" value="Unplaced"/>
</dbReference>
<protein>
    <submittedName>
        <fullName evidence="10">Calcium homeostasis modulator family member 6</fullName>
    </submittedName>
</protein>
<reference evidence="10" key="1">
    <citation type="submission" date="2025-08" db="UniProtKB">
        <authorList>
            <consortium name="Ensembl"/>
        </authorList>
    </citation>
    <scope>IDENTIFICATION</scope>
</reference>
<evidence type="ECO:0000256" key="6">
    <source>
        <dbReference type="ARBA" id="ARBA00023065"/>
    </source>
</evidence>
<accession>A0A8D0C1F5</accession>
<proteinExistence type="inferred from homology"/>
<dbReference type="GO" id="GO:1904669">
    <property type="term" value="P:ATP export"/>
    <property type="evidence" value="ECO:0007669"/>
    <property type="project" value="Ensembl"/>
</dbReference>
<evidence type="ECO:0000256" key="1">
    <source>
        <dbReference type="ARBA" id="ARBA00004141"/>
    </source>
</evidence>
<evidence type="ECO:0000256" key="8">
    <source>
        <dbReference type="ARBA" id="ARBA00023303"/>
    </source>
</evidence>
<sequence length="320" mass="35895">MEKFRAVFDFCLAHQKALGYGTVSLLTIGGERVFSDTIFKCPCNAWSVFYGLVFLLVPALILFLLGLLLSVQSWKVLTGCCAPGKLKRCCQWGFFLRNLQMLAMVIVGAAVSPLTWISVALLGGRFYECAASGNPILQAYVCEGKKNQTECSIQMIQAPCQQKTSKDMQEVLLVLQAQSQVIGWLLIATIFLIALVLTCIFRCRSPVSMLQLAFWKIYLEKERQIFEEKAKEHATKLAERNLKSFFNSTELEPFKTPSPKAWRGISSLFTFDPEEHYYSMIHKYVSCRSKSDSIKSEEADVIPACLNFVDAGGIAAEQMI</sequence>
<keyword evidence="3" id="KW-0813">Transport</keyword>
<feature type="transmembrane region" description="Helical" evidence="9">
    <location>
        <begin position="181"/>
        <end position="201"/>
    </location>
</feature>
<dbReference type="Ensembl" id="ENSSMRT00000018863.1">
    <property type="protein sequence ID" value="ENSSMRP00000016153.1"/>
    <property type="gene ID" value="ENSSMRG00000012565.1"/>
</dbReference>
<dbReference type="GO" id="GO:0002727">
    <property type="term" value="P:regulation of natural killer cell cytokine production"/>
    <property type="evidence" value="ECO:0007669"/>
    <property type="project" value="Ensembl"/>
</dbReference>
<comment type="similarity">
    <text evidence="2">Belongs to the CALHM family.</text>
</comment>
<keyword evidence="11" id="KW-1185">Reference proteome</keyword>
<name>A0A8D0C1F5_SALMN</name>
<evidence type="ECO:0000256" key="7">
    <source>
        <dbReference type="ARBA" id="ARBA00023136"/>
    </source>
</evidence>
<organism evidence="10 11">
    <name type="scientific">Salvator merianae</name>
    <name type="common">Argentine black and white tegu</name>
    <name type="synonym">Tupinambis merianae</name>
    <dbReference type="NCBI Taxonomy" id="96440"/>
    <lineage>
        <taxon>Eukaryota</taxon>
        <taxon>Metazoa</taxon>
        <taxon>Chordata</taxon>
        <taxon>Craniata</taxon>
        <taxon>Vertebrata</taxon>
        <taxon>Euteleostomi</taxon>
        <taxon>Lepidosauria</taxon>
        <taxon>Squamata</taxon>
        <taxon>Bifurcata</taxon>
        <taxon>Unidentata</taxon>
        <taxon>Episquamata</taxon>
        <taxon>Laterata</taxon>
        <taxon>Teiioidea</taxon>
        <taxon>Teiidae</taxon>
        <taxon>Salvator</taxon>
    </lineage>
</organism>
<keyword evidence="7 9" id="KW-0472">Membrane</keyword>
<evidence type="ECO:0000256" key="2">
    <source>
        <dbReference type="ARBA" id="ARBA00008497"/>
    </source>
</evidence>
<keyword evidence="4 9" id="KW-0812">Transmembrane</keyword>
<dbReference type="GeneTree" id="ENSGT01030000234610"/>
<dbReference type="PANTHER" id="PTHR32261:SF4">
    <property type="entry name" value="CALCIUM HOMEOSTASIS MODULATOR PROTEIN 6"/>
    <property type="match status" value="1"/>
</dbReference>
<feature type="transmembrane region" description="Helical" evidence="9">
    <location>
        <begin position="101"/>
        <end position="122"/>
    </location>
</feature>
<keyword evidence="8" id="KW-0407">Ion channel</keyword>
<evidence type="ECO:0000256" key="4">
    <source>
        <dbReference type="ARBA" id="ARBA00022692"/>
    </source>
</evidence>
<evidence type="ECO:0000256" key="9">
    <source>
        <dbReference type="SAM" id="Phobius"/>
    </source>
</evidence>
<keyword evidence="6" id="KW-0406">Ion transport</keyword>
<dbReference type="InterPro" id="IPR029569">
    <property type="entry name" value="CALHM"/>
</dbReference>